<organism evidence="4 5">
    <name type="scientific">Candidatus Marinarcus aquaticus</name>
    <dbReference type="NCBI Taxonomy" id="2044504"/>
    <lineage>
        <taxon>Bacteria</taxon>
        <taxon>Pseudomonadati</taxon>
        <taxon>Campylobacterota</taxon>
        <taxon>Epsilonproteobacteria</taxon>
        <taxon>Campylobacterales</taxon>
        <taxon>Arcobacteraceae</taxon>
        <taxon>Candidatus Marinarcus</taxon>
    </lineage>
</organism>
<keyword evidence="2" id="KW-0175">Coiled coil</keyword>
<feature type="domain" description="PpiC" evidence="3">
    <location>
        <begin position="127"/>
        <end position="222"/>
    </location>
</feature>
<dbReference type="Proteomes" id="UP000290657">
    <property type="component" value="Unassembled WGS sequence"/>
</dbReference>
<keyword evidence="1" id="KW-0413">Isomerase</keyword>
<proteinExistence type="predicted"/>
<dbReference type="AlphaFoldDB" id="A0A4Q0XT61"/>
<evidence type="ECO:0000256" key="2">
    <source>
        <dbReference type="SAM" id="Coils"/>
    </source>
</evidence>
<evidence type="ECO:0000256" key="1">
    <source>
        <dbReference type="PROSITE-ProRule" id="PRU00278"/>
    </source>
</evidence>
<dbReference type="OrthoDB" id="14196at2"/>
<feature type="coiled-coil region" evidence="2">
    <location>
        <begin position="136"/>
        <end position="163"/>
    </location>
</feature>
<dbReference type="InterPro" id="IPR023058">
    <property type="entry name" value="PPIase_PpiC_CS"/>
</dbReference>
<protein>
    <recommendedName>
        <fullName evidence="3">PpiC domain-containing protein</fullName>
    </recommendedName>
</protein>
<dbReference type="InterPro" id="IPR000297">
    <property type="entry name" value="PPIase_PpiC"/>
</dbReference>
<dbReference type="SUPFAM" id="SSF109998">
    <property type="entry name" value="Triger factor/SurA peptide-binding domain-like"/>
    <property type="match status" value="1"/>
</dbReference>
<evidence type="ECO:0000313" key="4">
    <source>
        <dbReference type="EMBL" id="RXJ57601.1"/>
    </source>
</evidence>
<dbReference type="RefSeq" id="WP_128996173.1">
    <property type="nucleotide sequence ID" value="NZ_PDKN01000004.1"/>
</dbReference>
<evidence type="ECO:0000259" key="3">
    <source>
        <dbReference type="PROSITE" id="PS50198"/>
    </source>
</evidence>
<evidence type="ECO:0000313" key="5">
    <source>
        <dbReference type="Proteomes" id="UP000290657"/>
    </source>
</evidence>
<dbReference type="Pfam" id="PF00639">
    <property type="entry name" value="Rotamase"/>
    <property type="match status" value="1"/>
</dbReference>
<dbReference type="PANTHER" id="PTHR47245">
    <property type="entry name" value="PEPTIDYLPROLYL ISOMERASE"/>
    <property type="match status" value="1"/>
</dbReference>
<accession>A0A4Q0XT61</accession>
<dbReference type="Gene3D" id="1.10.8.1040">
    <property type="match status" value="1"/>
</dbReference>
<name>A0A4Q0XT61_9BACT</name>
<dbReference type="EMBL" id="PDKN01000004">
    <property type="protein sequence ID" value="RXJ57601.1"/>
    <property type="molecule type" value="Genomic_DNA"/>
</dbReference>
<reference evidence="4 5" key="1">
    <citation type="submission" date="2017-10" db="EMBL/GenBank/DDBJ databases">
        <title>Genomics of the genus Arcobacter.</title>
        <authorList>
            <person name="Perez-Cataluna A."/>
            <person name="Figueras M.J."/>
        </authorList>
    </citation>
    <scope>NUCLEOTIDE SEQUENCE [LARGE SCALE GENOMIC DNA]</scope>
    <source>
        <strain evidence="4 5">CECT 8987</strain>
    </source>
</reference>
<dbReference type="SUPFAM" id="SSF54534">
    <property type="entry name" value="FKBP-like"/>
    <property type="match status" value="1"/>
</dbReference>
<dbReference type="InterPro" id="IPR046357">
    <property type="entry name" value="PPIase_dom_sf"/>
</dbReference>
<dbReference type="InterPro" id="IPR027304">
    <property type="entry name" value="Trigger_fact/SurA_dom_sf"/>
</dbReference>
<dbReference type="Gene3D" id="3.10.50.40">
    <property type="match status" value="1"/>
</dbReference>
<dbReference type="PROSITE" id="PS50198">
    <property type="entry name" value="PPIC_PPIASE_2"/>
    <property type="match status" value="1"/>
</dbReference>
<dbReference type="GO" id="GO:0003755">
    <property type="term" value="F:peptidyl-prolyl cis-trans isomerase activity"/>
    <property type="evidence" value="ECO:0007669"/>
    <property type="project" value="UniProtKB-KW"/>
</dbReference>
<gene>
    <name evidence="4" type="ORF">CRV04_07255</name>
</gene>
<dbReference type="PANTHER" id="PTHR47245:SF2">
    <property type="entry name" value="PEPTIDYL-PROLYL CIS-TRANS ISOMERASE HP_0175-RELATED"/>
    <property type="match status" value="1"/>
</dbReference>
<comment type="caution">
    <text evidence="4">The sequence shown here is derived from an EMBL/GenBank/DDBJ whole genome shotgun (WGS) entry which is preliminary data.</text>
</comment>
<dbReference type="PROSITE" id="PS01096">
    <property type="entry name" value="PPIC_PPIASE_1"/>
    <property type="match status" value="1"/>
</dbReference>
<dbReference type="InterPro" id="IPR050245">
    <property type="entry name" value="PrsA_foldase"/>
</dbReference>
<keyword evidence="1" id="KW-0697">Rotamase</keyword>
<keyword evidence="5" id="KW-1185">Reference proteome</keyword>
<sequence length="271" mass="31900">MKNTLLYLIIFTVYLNATTFAVVNNEKVTIEDINAIIKSHEDIPAFSALSPREKELVIDQAIEQKLIIQHARKTNIPQQKDFIDSLEVIKNQLIKEFWFKQQFQNISVTKQEVQTYYNEHQANYKQEFMLKARHIIVKSEQKAQQLIKELQSTQKDVQKLFIELAQKHSIGPSASKGGDLGWFKKGQMLDTFWNKAKHLKEKSFTLTPLQTQYGYHIIYLDAKQQDKTLTLKEIYSTIEQEVQLQKFQHLISQQIQRLKKEAHIEVQYDNF</sequence>